<feature type="transmembrane region" description="Helical" evidence="1">
    <location>
        <begin position="40"/>
        <end position="60"/>
    </location>
</feature>
<comment type="caution">
    <text evidence="2">The sequence shown here is derived from an EMBL/GenBank/DDBJ whole genome shotgun (WGS) entry which is preliminary data.</text>
</comment>
<keyword evidence="1" id="KW-0472">Membrane</keyword>
<keyword evidence="1" id="KW-0812">Transmembrane</keyword>
<evidence type="ECO:0000313" key="3">
    <source>
        <dbReference type="Proteomes" id="UP001174936"/>
    </source>
</evidence>
<keyword evidence="1" id="KW-1133">Transmembrane helix</keyword>
<reference evidence="2" key="1">
    <citation type="submission" date="2023-06" db="EMBL/GenBank/DDBJ databases">
        <title>Genome-scale phylogeny and comparative genomics of the fungal order Sordariales.</title>
        <authorList>
            <consortium name="Lawrence Berkeley National Laboratory"/>
            <person name="Hensen N."/>
            <person name="Bonometti L."/>
            <person name="Westerberg I."/>
            <person name="Brannstrom I.O."/>
            <person name="Guillou S."/>
            <person name="Cros-Aarteil S."/>
            <person name="Calhoun S."/>
            <person name="Haridas S."/>
            <person name="Kuo A."/>
            <person name="Mondo S."/>
            <person name="Pangilinan J."/>
            <person name="Riley R."/>
            <person name="Labutti K."/>
            <person name="Andreopoulos B."/>
            <person name="Lipzen A."/>
            <person name="Chen C."/>
            <person name="Yanf M."/>
            <person name="Daum C."/>
            <person name="Ng V."/>
            <person name="Clum A."/>
            <person name="Steindorff A."/>
            <person name="Ohm R."/>
            <person name="Martin F."/>
            <person name="Silar P."/>
            <person name="Natvig D."/>
            <person name="Lalanne C."/>
            <person name="Gautier V."/>
            <person name="Ament-Velasquez S.L."/>
            <person name="Kruys A."/>
            <person name="Hutchinson M.I."/>
            <person name="Powell A.J."/>
            <person name="Barry K."/>
            <person name="Miller A.N."/>
            <person name="Grigoriev I.V."/>
            <person name="Debuchy R."/>
            <person name="Gladieux P."/>
            <person name="Thoren M.H."/>
            <person name="Johannesson H."/>
        </authorList>
    </citation>
    <scope>NUCLEOTIDE SEQUENCE</scope>
    <source>
        <strain evidence="2">SMH2532-1</strain>
    </source>
</reference>
<evidence type="ECO:0000256" key="1">
    <source>
        <dbReference type="SAM" id="Phobius"/>
    </source>
</evidence>
<evidence type="ECO:0000313" key="2">
    <source>
        <dbReference type="EMBL" id="KAK0648004.1"/>
    </source>
</evidence>
<accession>A0AA40CT02</accession>
<organism evidence="2 3">
    <name type="scientific">Cercophora newfieldiana</name>
    <dbReference type="NCBI Taxonomy" id="92897"/>
    <lineage>
        <taxon>Eukaryota</taxon>
        <taxon>Fungi</taxon>
        <taxon>Dikarya</taxon>
        <taxon>Ascomycota</taxon>
        <taxon>Pezizomycotina</taxon>
        <taxon>Sordariomycetes</taxon>
        <taxon>Sordariomycetidae</taxon>
        <taxon>Sordariales</taxon>
        <taxon>Lasiosphaeriaceae</taxon>
        <taxon>Cercophora</taxon>
    </lineage>
</organism>
<feature type="transmembrane region" description="Helical" evidence="1">
    <location>
        <begin position="66"/>
        <end position="87"/>
    </location>
</feature>
<dbReference type="AlphaFoldDB" id="A0AA40CT02"/>
<sequence>MPPALKKHHTSVAELGNLKANSPALNKYNKSPSPPPSLKMQFPSIILVALAAFAVAAPVADVDSKLFLTAFWAVFFPNSSQSGLSMFATKIIRLSTTAGL</sequence>
<dbReference type="EMBL" id="JAULSV010000003">
    <property type="protein sequence ID" value="KAK0648004.1"/>
    <property type="molecule type" value="Genomic_DNA"/>
</dbReference>
<name>A0AA40CT02_9PEZI</name>
<keyword evidence="3" id="KW-1185">Reference proteome</keyword>
<protein>
    <submittedName>
        <fullName evidence="2">Uncharacterized protein</fullName>
    </submittedName>
</protein>
<proteinExistence type="predicted"/>
<dbReference type="Proteomes" id="UP001174936">
    <property type="component" value="Unassembled WGS sequence"/>
</dbReference>
<gene>
    <name evidence="2" type="ORF">B0T16DRAFT_111826</name>
</gene>